<organism evidence="2 3">
    <name type="scientific">Neonectria ditissima</name>
    <dbReference type="NCBI Taxonomy" id="78410"/>
    <lineage>
        <taxon>Eukaryota</taxon>
        <taxon>Fungi</taxon>
        <taxon>Dikarya</taxon>
        <taxon>Ascomycota</taxon>
        <taxon>Pezizomycotina</taxon>
        <taxon>Sordariomycetes</taxon>
        <taxon>Hypocreomycetidae</taxon>
        <taxon>Hypocreales</taxon>
        <taxon>Nectriaceae</taxon>
        <taxon>Neonectria</taxon>
    </lineage>
</organism>
<evidence type="ECO:0000313" key="3">
    <source>
        <dbReference type="Proteomes" id="UP000050424"/>
    </source>
</evidence>
<name>A0A0P7B916_9HYPO</name>
<evidence type="ECO:0000256" key="1">
    <source>
        <dbReference type="SAM" id="SignalP"/>
    </source>
</evidence>
<proteinExistence type="predicted"/>
<comment type="caution">
    <text evidence="2">The sequence shown here is derived from an EMBL/GenBank/DDBJ whole genome shotgun (WGS) entry which is preliminary data.</text>
</comment>
<dbReference type="Proteomes" id="UP000050424">
    <property type="component" value="Unassembled WGS sequence"/>
</dbReference>
<dbReference type="OrthoDB" id="5070372at2759"/>
<dbReference type="EMBL" id="LKCW01000248">
    <property type="protein sequence ID" value="KPM35505.1"/>
    <property type="molecule type" value="Genomic_DNA"/>
</dbReference>
<keyword evidence="3" id="KW-1185">Reference proteome</keyword>
<accession>A0A0P7B916</accession>
<sequence length="153" mass="16211">MRIFSLLSLAAIAYALPAALVPGDQSNAAGLALRGGEVAAIANRSPESKNSARSENTIVARAIYESTFAWPEETFTGGSLYYQFQVTPIGDGKYTVGFWNSGPRNGYSYKYTVAAVGAGNDGTSITRTLSPPSSTSVQIQKSGTQYRITIDQA</sequence>
<reference evidence="2 3" key="1">
    <citation type="submission" date="2015-09" db="EMBL/GenBank/DDBJ databases">
        <title>Draft genome of a European isolate of the apple canker pathogen Neonectria ditissima.</title>
        <authorList>
            <person name="Gomez-Cortecero A."/>
            <person name="Harrison R.J."/>
            <person name="Armitage A.D."/>
        </authorList>
    </citation>
    <scope>NUCLEOTIDE SEQUENCE [LARGE SCALE GENOMIC DNA]</scope>
    <source>
        <strain evidence="2 3">R09/05</strain>
    </source>
</reference>
<protein>
    <submittedName>
        <fullName evidence="2">Uncharacterized protein</fullName>
    </submittedName>
</protein>
<dbReference type="AlphaFoldDB" id="A0A0P7B916"/>
<feature type="chain" id="PRO_5012678239" evidence="1">
    <location>
        <begin position="16"/>
        <end position="153"/>
    </location>
</feature>
<feature type="signal peptide" evidence="1">
    <location>
        <begin position="1"/>
        <end position="15"/>
    </location>
</feature>
<gene>
    <name evidence="2" type="ORF">AK830_g11059</name>
</gene>
<evidence type="ECO:0000313" key="2">
    <source>
        <dbReference type="EMBL" id="KPM35505.1"/>
    </source>
</evidence>
<keyword evidence="1" id="KW-0732">Signal</keyword>